<proteinExistence type="predicted"/>
<keyword evidence="2" id="KW-1185">Reference proteome</keyword>
<evidence type="ECO:0000313" key="2">
    <source>
        <dbReference type="Proteomes" id="UP001499987"/>
    </source>
</evidence>
<sequence length="71" mass="7497">MTPALLGLAVNPALPPALVDRLIAAADEELAQELALRPDLSRTQVRRLAARSEAAAVRIALPADAMRTLLS</sequence>
<comment type="caution">
    <text evidence="1">The sequence shown here is derived from an EMBL/GenBank/DDBJ whole genome shotgun (WGS) entry which is preliminary data.</text>
</comment>
<gene>
    <name evidence="1" type="ORF">GCM10009663_38550</name>
</gene>
<dbReference type="Proteomes" id="UP001499987">
    <property type="component" value="Unassembled WGS sequence"/>
</dbReference>
<protein>
    <submittedName>
        <fullName evidence="1">Uncharacterized protein</fullName>
    </submittedName>
</protein>
<dbReference type="EMBL" id="BAAALD010000035">
    <property type="protein sequence ID" value="GAA1091056.1"/>
    <property type="molecule type" value="Genomic_DNA"/>
</dbReference>
<name>A0ABP4E6J1_9ACTN</name>
<accession>A0ABP4E6J1</accession>
<dbReference type="RefSeq" id="WP_344624877.1">
    <property type="nucleotide sequence ID" value="NZ_BAAALD010000035.1"/>
</dbReference>
<evidence type="ECO:0000313" key="1">
    <source>
        <dbReference type="EMBL" id="GAA1091056.1"/>
    </source>
</evidence>
<reference evidence="2" key="1">
    <citation type="journal article" date="2019" name="Int. J. Syst. Evol. Microbiol.">
        <title>The Global Catalogue of Microorganisms (GCM) 10K type strain sequencing project: providing services to taxonomists for standard genome sequencing and annotation.</title>
        <authorList>
            <consortium name="The Broad Institute Genomics Platform"/>
            <consortium name="The Broad Institute Genome Sequencing Center for Infectious Disease"/>
            <person name="Wu L."/>
            <person name="Ma J."/>
        </authorList>
    </citation>
    <scope>NUCLEOTIDE SEQUENCE [LARGE SCALE GENOMIC DNA]</scope>
    <source>
        <strain evidence="2">JCM 13002</strain>
    </source>
</reference>
<organism evidence="1 2">
    <name type="scientific">Kitasatospora arboriphila</name>
    <dbReference type="NCBI Taxonomy" id="258052"/>
    <lineage>
        <taxon>Bacteria</taxon>
        <taxon>Bacillati</taxon>
        <taxon>Actinomycetota</taxon>
        <taxon>Actinomycetes</taxon>
        <taxon>Kitasatosporales</taxon>
        <taxon>Streptomycetaceae</taxon>
        <taxon>Kitasatospora</taxon>
    </lineage>
</organism>